<accession>A0A6J1PFE9</accession>
<dbReference type="SUPFAM" id="SSF52980">
    <property type="entry name" value="Restriction endonuclease-like"/>
    <property type="match status" value="1"/>
</dbReference>
<evidence type="ECO:0000259" key="1">
    <source>
        <dbReference type="Pfam" id="PF09588"/>
    </source>
</evidence>
<reference evidence="3" key="1">
    <citation type="submission" date="2025-08" db="UniProtKB">
        <authorList>
            <consortium name="RefSeq"/>
        </authorList>
    </citation>
    <scope>IDENTIFICATION</scope>
    <source>
        <tissue evidence="3">Whole body</tissue>
    </source>
</reference>
<dbReference type="GO" id="GO:0006281">
    <property type="term" value="P:DNA repair"/>
    <property type="evidence" value="ECO:0007669"/>
    <property type="project" value="UniProtKB-ARBA"/>
</dbReference>
<evidence type="ECO:0000313" key="3">
    <source>
        <dbReference type="RefSeq" id="XP_024868163.1"/>
    </source>
</evidence>
<dbReference type="OrthoDB" id="7680943at2759"/>
<dbReference type="PANTHER" id="PTHR39953:SF1">
    <property type="entry name" value="RE54151P"/>
    <property type="match status" value="1"/>
</dbReference>
<dbReference type="Pfam" id="PF09588">
    <property type="entry name" value="YqaJ"/>
    <property type="match status" value="1"/>
</dbReference>
<dbReference type="PANTHER" id="PTHR39953">
    <property type="entry name" value="RE54151P"/>
    <property type="match status" value="1"/>
</dbReference>
<sequence>MLVNEKTERVEYIRCEDCAASEGSCKHAIAFLMWVHRRSEEPEPTATVCYWKKPRLAQVGANVRSMKAKDLLPSKQTPVLPNSTSFLQTVLQEMEKRNFDCQLSRHFVRVKSYRDLSMHSLMLKFYNTSTCKDADSFLNFASSEINIESCKEVAKDTIHQSESTLWKELRYGRITASRIYEVSHCKTPQGSLVEQIIGAFKIRDTDAMERGRRLEQEVVKILERSLQITLHRSGLLLNPNFPVIGASPDAVAENFVVEIKCPFSLKSEERYITKDNQIGNKYFAQIQLQMFMQNVKIGYFCMAKHDFETSQSIMVICVNYDEQFVMEMINNAMTFWKQNVFPLLLNGVAK</sequence>
<dbReference type="InterPro" id="IPR011335">
    <property type="entry name" value="Restrct_endonuc-II-like"/>
</dbReference>
<dbReference type="InterPro" id="IPR011604">
    <property type="entry name" value="PDDEXK-like_dom_sf"/>
</dbReference>
<dbReference type="CDD" id="cd22343">
    <property type="entry name" value="PDDEXK_lambda_exonuclease-like"/>
    <property type="match status" value="1"/>
</dbReference>
<dbReference type="AlphaFoldDB" id="A0A6J1PFE9"/>
<protein>
    <submittedName>
        <fullName evidence="3">Uncharacterized protein LOC112452274</fullName>
    </submittedName>
</protein>
<dbReference type="Gene3D" id="3.90.320.10">
    <property type="match status" value="1"/>
</dbReference>
<gene>
    <name evidence="3" type="primary">LOC112452274</name>
</gene>
<keyword evidence="2" id="KW-1185">Reference proteome</keyword>
<organism evidence="2 3">
    <name type="scientific">Temnothorax curvispinosus</name>
    <dbReference type="NCBI Taxonomy" id="300111"/>
    <lineage>
        <taxon>Eukaryota</taxon>
        <taxon>Metazoa</taxon>
        <taxon>Ecdysozoa</taxon>
        <taxon>Arthropoda</taxon>
        <taxon>Hexapoda</taxon>
        <taxon>Insecta</taxon>
        <taxon>Pterygota</taxon>
        <taxon>Neoptera</taxon>
        <taxon>Endopterygota</taxon>
        <taxon>Hymenoptera</taxon>
        <taxon>Apocrita</taxon>
        <taxon>Aculeata</taxon>
        <taxon>Formicoidea</taxon>
        <taxon>Formicidae</taxon>
        <taxon>Myrmicinae</taxon>
        <taxon>Temnothorax</taxon>
    </lineage>
</organism>
<name>A0A6J1PFE9_9HYME</name>
<feature type="domain" description="YqaJ viral recombinase" evidence="1">
    <location>
        <begin position="166"/>
        <end position="291"/>
    </location>
</feature>
<dbReference type="RefSeq" id="XP_024868163.1">
    <property type="nucleotide sequence ID" value="XM_025012395.1"/>
</dbReference>
<dbReference type="GeneID" id="112452274"/>
<proteinExistence type="predicted"/>
<dbReference type="InterPro" id="IPR019080">
    <property type="entry name" value="YqaJ_viral_recombinase"/>
</dbReference>
<evidence type="ECO:0000313" key="2">
    <source>
        <dbReference type="Proteomes" id="UP000504618"/>
    </source>
</evidence>
<dbReference type="Proteomes" id="UP000504618">
    <property type="component" value="Unplaced"/>
</dbReference>